<keyword evidence="7" id="KW-1185">Reference proteome</keyword>
<evidence type="ECO:0000256" key="2">
    <source>
        <dbReference type="ARBA" id="ARBA00022963"/>
    </source>
</evidence>
<dbReference type="SUPFAM" id="SSF52151">
    <property type="entry name" value="FabD/lysophospholipase-like"/>
    <property type="match status" value="1"/>
</dbReference>
<accession>A0A345UFZ2</accession>
<dbReference type="InterPro" id="IPR016035">
    <property type="entry name" value="Acyl_Trfase/lysoPLipase"/>
</dbReference>
<dbReference type="RefSeq" id="WP_114982636.1">
    <property type="nucleotide sequence ID" value="NZ_CP027806.1"/>
</dbReference>
<reference evidence="6 7" key="1">
    <citation type="submission" date="2018-03" db="EMBL/GenBank/DDBJ databases">
        <title>Phenotypic and genomic properties of Cyclonatronum proteinivorum gen. nov., sp. nov., a haloalkaliphilic bacteroidete from soda lakes possessing Na+-translocating rhodopsin.</title>
        <authorList>
            <person name="Toshchakov S.V."/>
            <person name="Korzhenkov A."/>
            <person name="Samarov N.I."/>
            <person name="Kublanov I.V."/>
            <person name="Muntyan M.S."/>
            <person name="Sorokin D.Y."/>
        </authorList>
    </citation>
    <scope>NUCLEOTIDE SEQUENCE [LARGE SCALE GENOMIC DNA]</scope>
    <source>
        <strain evidence="6 7">Omega</strain>
    </source>
</reference>
<evidence type="ECO:0000256" key="3">
    <source>
        <dbReference type="ARBA" id="ARBA00023098"/>
    </source>
</evidence>
<feature type="short sequence motif" description="GXSXG" evidence="4">
    <location>
        <begin position="49"/>
        <end position="53"/>
    </location>
</feature>
<evidence type="ECO:0000313" key="6">
    <source>
        <dbReference type="EMBL" id="AXI99393.1"/>
    </source>
</evidence>
<gene>
    <name evidence="6" type="ORF">CYPRO_0106</name>
</gene>
<comment type="caution">
    <text evidence="4">Lacks conserved residue(s) required for the propagation of feature annotation.</text>
</comment>
<feature type="active site" description="Proton acceptor" evidence="4">
    <location>
        <position position="219"/>
    </location>
</feature>
<dbReference type="PROSITE" id="PS51635">
    <property type="entry name" value="PNPLA"/>
    <property type="match status" value="1"/>
</dbReference>
<feature type="active site" description="Nucleophile" evidence="4">
    <location>
        <position position="51"/>
    </location>
</feature>
<dbReference type="Proteomes" id="UP000254808">
    <property type="component" value="Chromosome"/>
</dbReference>
<dbReference type="KEGG" id="cprv:CYPRO_0106"/>
<protein>
    <submittedName>
        <fullName evidence="6">Putative acylesterase/phospholipase RssA, contains patatin domain</fullName>
    </submittedName>
</protein>
<dbReference type="PANTHER" id="PTHR14226:SF57">
    <property type="entry name" value="BLR7027 PROTEIN"/>
    <property type="match status" value="1"/>
</dbReference>
<keyword evidence="1 4" id="KW-0378">Hydrolase</keyword>
<dbReference type="Gene3D" id="3.40.1090.10">
    <property type="entry name" value="Cytosolic phospholipase A2 catalytic domain"/>
    <property type="match status" value="2"/>
</dbReference>
<dbReference type="GO" id="GO:0016042">
    <property type="term" value="P:lipid catabolic process"/>
    <property type="evidence" value="ECO:0007669"/>
    <property type="project" value="UniProtKB-UniRule"/>
</dbReference>
<dbReference type="OrthoDB" id="9770965at2"/>
<keyword evidence="2 4" id="KW-0442">Lipid degradation</keyword>
<evidence type="ECO:0000259" key="5">
    <source>
        <dbReference type="PROSITE" id="PS51635"/>
    </source>
</evidence>
<dbReference type="AlphaFoldDB" id="A0A345UFZ2"/>
<dbReference type="InterPro" id="IPR050301">
    <property type="entry name" value="NTE"/>
</dbReference>
<dbReference type="PANTHER" id="PTHR14226">
    <property type="entry name" value="NEUROPATHY TARGET ESTERASE/SWISS CHEESE D.MELANOGASTER"/>
    <property type="match status" value="1"/>
</dbReference>
<organism evidence="6 7">
    <name type="scientific">Cyclonatronum proteinivorum</name>
    <dbReference type="NCBI Taxonomy" id="1457365"/>
    <lineage>
        <taxon>Bacteria</taxon>
        <taxon>Pseudomonadati</taxon>
        <taxon>Balneolota</taxon>
        <taxon>Balneolia</taxon>
        <taxon>Balneolales</taxon>
        <taxon>Cyclonatronaceae</taxon>
        <taxon>Cyclonatronum</taxon>
    </lineage>
</organism>
<keyword evidence="3 4" id="KW-0443">Lipid metabolism</keyword>
<sequence length="404" mass="45058">MAEALSKPRIGLACAGGGIEGAVYEIGALCALEEAIEGIDFSKAHVYVGVSAGAIITASLANGITPRQMSRAILSHQHNVHPITPSTFYNPAYREYLSRVGHIPFMFASMMWDYLRRPGDISVGGSLSRITELLPVGVFDNTPIRDYMRKNFEYEGRTDDFRELQTRLRIVATDLDTSRSVVFGSEGYDDVPISLAVQASTALPAVYTPVRIKNRDYIDGVAQRTVHASVALSEGADLTICINPIVPYEAAVPEPLNGAPPIEQLLAERGLPAVLSQTFRTMIHSRMNIGINRYKKEYSGQDLIVVEPKTTDYRMFFTNIFSFSSRKEVCNYAYQSTRLHLKQNADSICEILRRHGLHLNTKALEDDYKTLYDPVYHTESERTVSNLHITLRKLDGLLQHMQPA</sequence>
<evidence type="ECO:0000256" key="1">
    <source>
        <dbReference type="ARBA" id="ARBA00022801"/>
    </source>
</evidence>
<name>A0A345UFZ2_9BACT</name>
<dbReference type="GO" id="GO:0016787">
    <property type="term" value="F:hydrolase activity"/>
    <property type="evidence" value="ECO:0007669"/>
    <property type="project" value="UniProtKB-UniRule"/>
</dbReference>
<dbReference type="EMBL" id="CP027806">
    <property type="protein sequence ID" value="AXI99393.1"/>
    <property type="molecule type" value="Genomic_DNA"/>
</dbReference>
<dbReference type="InterPro" id="IPR002641">
    <property type="entry name" value="PNPLA_dom"/>
</dbReference>
<feature type="domain" description="PNPLA" evidence="5">
    <location>
        <begin position="13"/>
        <end position="232"/>
    </location>
</feature>
<proteinExistence type="predicted"/>
<evidence type="ECO:0000256" key="4">
    <source>
        <dbReference type="PROSITE-ProRule" id="PRU01161"/>
    </source>
</evidence>
<evidence type="ECO:0000313" key="7">
    <source>
        <dbReference type="Proteomes" id="UP000254808"/>
    </source>
</evidence>
<dbReference type="Pfam" id="PF01734">
    <property type="entry name" value="Patatin"/>
    <property type="match status" value="1"/>
</dbReference>